<reference evidence="3" key="2">
    <citation type="submission" date="2021-01" db="EMBL/GenBank/DDBJ databases">
        <authorList>
            <person name="Schikora-Tamarit M.A."/>
        </authorList>
    </citation>
    <scope>NUCLEOTIDE SEQUENCE</scope>
    <source>
        <strain evidence="3">CBS6075</strain>
    </source>
</reference>
<dbReference type="PANTHER" id="PTHR42686:SF1">
    <property type="entry name" value="GH17980P-RELATED"/>
    <property type="match status" value="1"/>
</dbReference>
<protein>
    <recommendedName>
        <fullName evidence="2">NADP-dependent oxidoreductase domain-containing protein</fullName>
    </recommendedName>
</protein>
<dbReference type="GO" id="GO:0005829">
    <property type="term" value="C:cytosol"/>
    <property type="evidence" value="ECO:0007669"/>
    <property type="project" value="TreeGrafter"/>
</dbReference>
<evidence type="ECO:0000256" key="1">
    <source>
        <dbReference type="ARBA" id="ARBA00023002"/>
    </source>
</evidence>
<proteinExistence type="predicted"/>
<dbReference type="RefSeq" id="XP_046057902.1">
    <property type="nucleotide sequence ID" value="XM_046208788.1"/>
</dbReference>
<sequence length="331" mass="37510">MSIPKVSGKLQDISPLILGGATFNTQYNDDPYSMKIEDLLYAAFQNNINAIDTSPYYGPSEQLIGDALQNLHKRGKIARDNYYLCTKVGRIQLDDFDYSPDWITKSVHRSLERFNTTYLDVVYLHDIEFVEERGIFAALERLMELKSQGFIRNVGISGYPVPFLYHICSTSASHPKIGKLDLVLSYSNMCLQNTSLLDWYDKFMATGIQLLNNASILSMSLLRSQETRSFHPASQELKDACAGLATTLKQTYNTELAELATRFAIREWLPKNGKTVIGVSNIDELNSALSQYKTILEKSKDSQDKELIELSQKQLGPHFNETWNSGIYRSL</sequence>
<evidence type="ECO:0000313" key="3">
    <source>
        <dbReference type="EMBL" id="KAH3660191.1"/>
    </source>
</evidence>
<keyword evidence="1" id="KW-0560">Oxidoreductase</keyword>
<dbReference type="EMBL" id="JAEUBE010000511">
    <property type="protein sequence ID" value="KAH3660191.1"/>
    <property type="molecule type" value="Genomic_DNA"/>
</dbReference>
<comment type="caution">
    <text evidence="3">The sequence shown here is derived from an EMBL/GenBank/DDBJ whole genome shotgun (WGS) entry which is preliminary data.</text>
</comment>
<dbReference type="GeneID" id="70239360"/>
<evidence type="ECO:0000259" key="2">
    <source>
        <dbReference type="Pfam" id="PF00248"/>
    </source>
</evidence>
<dbReference type="OrthoDB" id="5286008at2759"/>
<dbReference type="GO" id="GO:0045290">
    <property type="term" value="F:D-arabinose 1-dehydrogenase [NAD(P)+] activity"/>
    <property type="evidence" value="ECO:0007669"/>
    <property type="project" value="TreeGrafter"/>
</dbReference>
<dbReference type="Pfam" id="PF00248">
    <property type="entry name" value="Aldo_ket_red"/>
    <property type="match status" value="1"/>
</dbReference>
<name>A0A9P8NVX3_9ASCO</name>
<dbReference type="InterPro" id="IPR020471">
    <property type="entry name" value="AKR"/>
</dbReference>
<feature type="domain" description="NADP-dependent oxidoreductase" evidence="2">
    <location>
        <begin position="15"/>
        <end position="298"/>
    </location>
</feature>
<reference evidence="3" key="1">
    <citation type="journal article" date="2021" name="Open Biol.">
        <title>Shared evolutionary footprints suggest mitochondrial oxidative damage underlies multiple complex I losses in fungi.</title>
        <authorList>
            <person name="Schikora-Tamarit M.A."/>
            <person name="Marcet-Houben M."/>
            <person name="Nosek J."/>
            <person name="Gabaldon T."/>
        </authorList>
    </citation>
    <scope>NUCLEOTIDE SEQUENCE</scope>
    <source>
        <strain evidence="3">CBS6075</strain>
    </source>
</reference>
<accession>A0A9P8NVX3</accession>
<dbReference type="AlphaFoldDB" id="A0A9P8NVX3"/>
<gene>
    <name evidence="3" type="ORF">OGAPHI_007396</name>
</gene>
<evidence type="ECO:0000313" key="4">
    <source>
        <dbReference type="Proteomes" id="UP000769157"/>
    </source>
</evidence>
<dbReference type="GO" id="GO:0070485">
    <property type="term" value="P:dehydro-D-arabinono-1,4-lactone biosynthetic process"/>
    <property type="evidence" value="ECO:0007669"/>
    <property type="project" value="TreeGrafter"/>
</dbReference>
<dbReference type="SUPFAM" id="SSF51430">
    <property type="entry name" value="NAD(P)-linked oxidoreductase"/>
    <property type="match status" value="1"/>
</dbReference>
<dbReference type="Gene3D" id="3.20.20.100">
    <property type="entry name" value="NADP-dependent oxidoreductase domain"/>
    <property type="match status" value="1"/>
</dbReference>
<dbReference type="InterPro" id="IPR036812">
    <property type="entry name" value="NAD(P)_OxRdtase_dom_sf"/>
</dbReference>
<dbReference type="Proteomes" id="UP000769157">
    <property type="component" value="Unassembled WGS sequence"/>
</dbReference>
<dbReference type="InterPro" id="IPR023210">
    <property type="entry name" value="NADP_OxRdtase_dom"/>
</dbReference>
<organism evidence="3 4">
    <name type="scientific">Ogataea philodendri</name>
    <dbReference type="NCBI Taxonomy" id="1378263"/>
    <lineage>
        <taxon>Eukaryota</taxon>
        <taxon>Fungi</taxon>
        <taxon>Dikarya</taxon>
        <taxon>Ascomycota</taxon>
        <taxon>Saccharomycotina</taxon>
        <taxon>Pichiomycetes</taxon>
        <taxon>Pichiales</taxon>
        <taxon>Pichiaceae</taxon>
        <taxon>Ogataea</taxon>
    </lineage>
</organism>
<keyword evidence="4" id="KW-1185">Reference proteome</keyword>
<dbReference type="PANTHER" id="PTHR42686">
    <property type="entry name" value="GH17980P-RELATED"/>
    <property type="match status" value="1"/>
</dbReference>